<evidence type="ECO:0000256" key="1">
    <source>
        <dbReference type="ARBA" id="ARBA00022679"/>
    </source>
</evidence>
<dbReference type="Pfam" id="PF00583">
    <property type="entry name" value="Acetyltransf_1"/>
    <property type="match status" value="1"/>
</dbReference>
<gene>
    <name evidence="4" type="ORF">AVDCRST_MAG89-141</name>
</gene>
<dbReference type="CDD" id="cd04301">
    <property type="entry name" value="NAT_SF"/>
    <property type="match status" value="1"/>
</dbReference>
<name>A0A6J4K5H9_9BACT</name>
<dbReference type="PROSITE" id="PS51186">
    <property type="entry name" value="GNAT"/>
    <property type="match status" value="1"/>
</dbReference>
<dbReference type="PANTHER" id="PTHR43877:SF2">
    <property type="entry name" value="AMINOALKYLPHOSPHONATE N-ACETYLTRANSFERASE-RELATED"/>
    <property type="match status" value="1"/>
</dbReference>
<dbReference type="EMBL" id="CADCTV010000032">
    <property type="protein sequence ID" value="CAA9296099.1"/>
    <property type="molecule type" value="Genomic_DNA"/>
</dbReference>
<dbReference type="Gene3D" id="3.40.630.30">
    <property type="match status" value="1"/>
</dbReference>
<accession>A0A6J4K5H9</accession>
<dbReference type="InterPro" id="IPR000182">
    <property type="entry name" value="GNAT_dom"/>
</dbReference>
<evidence type="ECO:0000256" key="2">
    <source>
        <dbReference type="ARBA" id="ARBA00023315"/>
    </source>
</evidence>
<reference evidence="4" key="1">
    <citation type="submission" date="2020-02" db="EMBL/GenBank/DDBJ databases">
        <authorList>
            <person name="Meier V. D."/>
        </authorList>
    </citation>
    <scope>NUCLEOTIDE SEQUENCE</scope>
    <source>
        <strain evidence="4">AVDCRST_MAG89</strain>
    </source>
</reference>
<dbReference type="InterPro" id="IPR016181">
    <property type="entry name" value="Acyl_CoA_acyltransferase"/>
</dbReference>
<proteinExistence type="predicted"/>
<dbReference type="SUPFAM" id="SSF55729">
    <property type="entry name" value="Acyl-CoA N-acyltransferases (Nat)"/>
    <property type="match status" value="1"/>
</dbReference>
<feature type="domain" description="N-acetyltransferase" evidence="3">
    <location>
        <begin position="16"/>
        <end position="160"/>
    </location>
</feature>
<dbReference type="PANTHER" id="PTHR43877">
    <property type="entry name" value="AMINOALKYLPHOSPHONATE N-ACETYLTRANSFERASE-RELATED-RELATED"/>
    <property type="match status" value="1"/>
</dbReference>
<dbReference type="AlphaFoldDB" id="A0A6J4K5H9"/>
<keyword evidence="1 4" id="KW-0808">Transferase</keyword>
<protein>
    <submittedName>
        <fullName evidence="4">Ribosomal-protein-S18p-alanine acetyltransferase</fullName>
        <ecNumber evidence="4">2.3.1.128</ecNumber>
    </submittedName>
</protein>
<dbReference type="InterPro" id="IPR050832">
    <property type="entry name" value="Bact_Acetyltransf"/>
</dbReference>
<dbReference type="NCBIfam" id="TIGR01575">
    <property type="entry name" value="rimI"/>
    <property type="match status" value="1"/>
</dbReference>
<dbReference type="InterPro" id="IPR006464">
    <property type="entry name" value="AcTrfase_RimI/Ard1"/>
</dbReference>
<dbReference type="EC" id="2.3.1.128" evidence="4"/>
<evidence type="ECO:0000259" key="3">
    <source>
        <dbReference type="PROSITE" id="PS51186"/>
    </source>
</evidence>
<organism evidence="4">
    <name type="scientific">uncultured Gemmatimonadota bacterium</name>
    <dbReference type="NCBI Taxonomy" id="203437"/>
    <lineage>
        <taxon>Bacteria</taxon>
        <taxon>Pseudomonadati</taxon>
        <taxon>Gemmatimonadota</taxon>
        <taxon>environmental samples</taxon>
    </lineage>
</organism>
<sequence length="163" mass="17941">MSTPMAHTPVARAASFHVRRCREGDIARVLEIEIASFTMPWKEDTFRGLLKRTDSDFLVAEMEGDVVGYAAAWTVLDQAELGNVAVAPEARGAGVGGALVDAVVDHVRDRGAAELFLEVRVSNEAAKSVYRQRGFTGVGRRRSYYSHPTEDALVMRLRIQSFS</sequence>
<keyword evidence="2 4" id="KW-0012">Acyltransferase</keyword>
<dbReference type="GO" id="GO:0008080">
    <property type="term" value="F:N-acetyltransferase activity"/>
    <property type="evidence" value="ECO:0007669"/>
    <property type="project" value="InterPro"/>
</dbReference>
<evidence type="ECO:0000313" key="4">
    <source>
        <dbReference type="EMBL" id="CAA9296099.1"/>
    </source>
</evidence>